<evidence type="ECO:0000256" key="1">
    <source>
        <dbReference type="SAM" id="Phobius"/>
    </source>
</evidence>
<dbReference type="PANTHER" id="PTHR43130:SF2">
    <property type="entry name" value="DJ-1_PFPI DOMAIN-CONTAINING PROTEIN"/>
    <property type="match status" value="1"/>
</dbReference>
<keyword evidence="1" id="KW-0812">Transmembrane</keyword>
<evidence type="ECO:0000259" key="2">
    <source>
        <dbReference type="Pfam" id="PF01965"/>
    </source>
</evidence>
<feature type="domain" description="DJ-1/PfpI" evidence="2">
    <location>
        <begin position="63"/>
        <end position="227"/>
    </location>
</feature>
<protein>
    <submittedName>
        <fullName evidence="3">DJ-1/PfpI family protein</fullName>
    </submittedName>
</protein>
<dbReference type="InterPro" id="IPR002818">
    <property type="entry name" value="DJ-1/PfpI"/>
</dbReference>
<reference evidence="3" key="1">
    <citation type="journal article" date="2019" name="PLoS Negl. Trop. Dis.">
        <title>Revisiting the worldwide diversity of Leptospira species in the environment.</title>
        <authorList>
            <person name="Vincent A.T."/>
            <person name="Schiettekatte O."/>
            <person name="Bourhy P."/>
            <person name="Veyrier F.J."/>
            <person name="Picardeau M."/>
        </authorList>
    </citation>
    <scope>NUCLEOTIDE SEQUENCE [LARGE SCALE GENOMIC DNA]</scope>
    <source>
        <strain evidence="3">201800287</strain>
    </source>
</reference>
<accession>A0A4R9I1D4</accession>
<keyword evidence="4" id="KW-1185">Reference proteome</keyword>
<sequence length="381" mass="43220">MNQNSQNFRKTRINTKNQFSLQFLGLIFLFTIVLIVLPIFGEPELTNHLEKIPIQKNHKKPVVVVIGENQYTELTDFVVPYGILKRANIADLYPIAPNKGTMNMFPSLSIEITTSINDFDLSHPEGADLVIVPAIHNSENKTITEWIQKQYQKGATVVGICDGVWTLGFARLLKNKKATGHWYSKEGLSQKFPDTEWIQNKRYVQDQRIITTTGVTASIPITLALVESIVGTKKAKELATELGVSDWSPFHKTDEFYFDGKTYLTAAKNLTFLWSHETFGIPIYDGIDEVSLALVADSYSRTYRSKVVATTNTEDSVITKSGLRFFSESKTIDKNKIHSYIQIEKNKKAFEGLRESLSEIQKRYGRTTMKFVASQLEFPLD</sequence>
<proteinExistence type="predicted"/>
<dbReference type="Proteomes" id="UP000298009">
    <property type="component" value="Unassembled WGS sequence"/>
</dbReference>
<evidence type="ECO:0000313" key="4">
    <source>
        <dbReference type="Proteomes" id="UP000298009"/>
    </source>
</evidence>
<dbReference type="Gene3D" id="3.40.50.880">
    <property type="match status" value="1"/>
</dbReference>
<dbReference type="GO" id="GO:0006355">
    <property type="term" value="P:regulation of DNA-templated transcription"/>
    <property type="evidence" value="ECO:0007669"/>
    <property type="project" value="TreeGrafter"/>
</dbReference>
<dbReference type="InterPro" id="IPR052158">
    <property type="entry name" value="INH-QAR"/>
</dbReference>
<dbReference type="EMBL" id="RQFK01000028">
    <property type="protein sequence ID" value="TGK79134.1"/>
    <property type="molecule type" value="Genomic_DNA"/>
</dbReference>
<keyword evidence="1" id="KW-0472">Membrane</keyword>
<dbReference type="InterPro" id="IPR029062">
    <property type="entry name" value="Class_I_gatase-like"/>
</dbReference>
<gene>
    <name evidence="3" type="ORF">EHQ24_16435</name>
</gene>
<dbReference type="SUPFAM" id="SSF52317">
    <property type="entry name" value="Class I glutamine amidotransferase-like"/>
    <property type="match status" value="1"/>
</dbReference>
<name>A0A4R9I1D4_9LEPT</name>
<comment type="caution">
    <text evidence="3">The sequence shown here is derived from an EMBL/GenBank/DDBJ whole genome shotgun (WGS) entry which is preliminary data.</text>
</comment>
<evidence type="ECO:0000313" key="3">
    <source>
        <dbReference type="EMBL" id="TGK79134.1"/>
    </source>
</evidence>
<organism evidence="3 4">
    <name type="scientific">Leptospira noumeaensis</name>
    <dbReference type="NCBI Taxonomy" id="2484964"/>
    <lineage>
        <taxon>Bacteria</taxon>
        <taxon>Pseudomonadati</taxon>
        <taxon>Spirochaetota</taxon>
        <taxon>Spirochaetia</taxon>
        <taxon>Leptospirales</taxon>
        <taxon>Leptospiraceae</taxon>
        <taxon>Leptospira</taxon>
    </lineage>
</organism>
<feature type="transmembrane region" description="Helical" evidence="1">
    <location>
        <begin position="21"/>
        <end position="41"/>
    </location>
</feature>
<dbReference type="OrthoDB" id="6382410at2"/>
<keyword evidence="1" id="KW-1133">Transmembrane helix</keyword>
<dbReference type="AlphaFoldDB" id="A0A4R9I1D4"/>
<dbReference type="PANTHER" id="PTHR43130">
    <property type="entry name" value="ARAC-FAMILY TRANSCRIPTIONAL REGULATOR"/>
    <property type="match status" value="1"/>
</dbReference>
<dbReference type="RefSeq" id="WP_135602707.1">
    <property type="nucleotide sequence ID" value="NZ_RQFK01000028.1"/>
</dbReference>
<dbReference type="Pfam" id="PF01965">
    <property type="entry name" value="DJ-1_PfpI"/>
    <property type="match status" value="1"/>
</dbReference>